<evidence type="ECO:0000259" key="8">
    <source>
        <dbReference type="PROSITE" id="PS50928"/>
    </source>
</evidence>
<keyword evidence="5 7" id="KW-1133">Transmembrane helix</keyword>
<dbReference type="CDD" id="cd06261">
    <property type="entry name" value="TM_PBP2"/>
    <property type="match status" value="1"/>
</dbReference>
<dbReference type="Pfam" id="PF00528">
    <property type="entry name" value="BPD_transp_1"/>
    <property type="match status" value="1"/>
</dbReference>
<accession>A0ABZ3FT98</accession>
<feature type="transmembrane region" description="Helical" evidence="7">
    <location>
        <begin position="20"/>
        <end position="43"/>
    </location>
</feature>
<dbReference type="Proteomes" id="UP001442841">
    <property type="component" value="Chromosome"/>
</dbReference>
<dbReference type="InterPro" id="IPR000515">
    <property type="entry name" value="MetI-like"/>
</dbReference>
<feature type="transmembrane region" description="Helical" evidence="7">
    <location>
        <begin position="191"/>
        <end position="211"/>
    </location>
</feature>
<feature type="transmembrane region" description="Helical" evidence="7">
    <location>
        <begin position="127"/>
        <end position="151"/>
    </location>
</feature>
<sequence>MTDAVVTGATPSVRFRWLPWAWLGLAAIVLYAVVVPLLAPAAWHEVDLAAARQAPSQAHWFGTDSTGRDLFVRVAEGLRVSLVIAVICSVTSTLIGVAVGTFAAVAGGVIDGVLMRFTDATNALPHLLLGITIVAFFPGSLVAIIASIALTHWPQVARIVRSVAVTTRRMEFVDAAYLAGARRRDVTVRHILPAVSGQAAVAIVLLLPHAIWHESTLSFLGLGLAPDAASLGTLLAIARGEMLIGAWWALAFPALVLVGTTLAASGIAHRLQRRFAPVAEARVA</sequence>
<proteinExistence type="inferred from homology"/>
<dbReference type="PANTHER" id="PTHR43386">
    <property type="entry name" value="OLIGOPEPTIDE TRANSPORT SYSTEM PERMEASE PROTEIN APPC"/>
    <property type="match status" value="1"/>
</dbReference>
<protein>
    <submittedName>
        <fullName evidence="9">ABC transporter permease</fullName>
    </submittedName>
</protein>
<feature type="domain" description="ABC transmembrane type-1" evidence="8">
    <location>
        <begin position="78"/>
        <end position="268"/>
    </location>
</feature>
<dbReference type="PROSITE" id="PS50928">
    <property type="entry name" value="ABC_TM1"/>
    <property type="match status" value="1"/>
</dbReference>
<dbReference type="InterPro" id="IPR035906">
    <property type="entry name" value="MetI-like_sf"/>
</dbReference>
<dbReference type="SUPFAM" id="SSF161098">
    <property type="entry name" value="MetI-like"/>
    <property type="match status" value="1"/>
</dbReference>
<keyword evidence="3" id="KW-1003">Cell membrane</keyword>
<keyword evidence="6 7" id="KW-0472">Membrane</keyword>
<evidence type="ECO:0000256" key="6">
    <source>
        <dbReference type="ARBA" id="ARBA00023136"/>
    </source>
</evidence>
<evidence type="ECO:0000313" key="9">
    <source>
        <dbReference type="EMBL" id="XAN09298.1"/>
    </source>
</evidence>
<evidence type="ECO:0000256" key="2">
    <source>
        <dbReference type="ARBA" id="ARBA00022448"/>
    </source>
</evidence>
<keyword evidence="2 7" id="KW-0813">Transport</keyword>
<evidence type="ECO:0000256" key="4">
    <source>
        <dbReference type="ARBA" id="ARBA00022692"/>
    </source>
</evidence>
<dbReference type="EMBL" id="CP154795">
    <property type="protein sequence ID" value="XAN09298.1"/>
    <property type="molecule type" value="Genomic_DNA"/>
</dbReference>
<dbReference type="Gene3D" id="1.10.3720.10">
    <property type="entry name" value="MetI-like"/>
    <property type="match status" value="1"/>
</dbReference>
<evidence type="ECO:0000256" key="5">
    <source>
        <dbReference type="ARBA" id="ARBA00022989"/>
    </source>
</evidence>
<evidence type="ECO:0000256" key="3">
    <source>
        <dbReference type="ARBA" id="ARBA00022475"/>
    </source>
</evidence>
<dbReference type="PANTHER" id="PTHR43386:SF23">
    <property type="entry name" value="ABC TRANSPORTER"/>
    <property type="match status" value="1"/>
</dbReference>
<evidence type="ECO:0000256" key="7">
    <source>
        <dbReference type="RuleBase" id="RU363032"/>
    </source>
</evidence>
<comment type="similarity">
    <text evidence="7">Belongs to the binding-protein-dependent transport system permease family.</text>
</comment>
<keyword evidence="10" id="KW-1185">Reference proteome</keyword>
<feature type="transmembrane region" description="Helical" evidence="7">
    <location>
        <begin position="245"/>
        <end position="268"/>
    </location>
</feature>
<keyword evidence="4 7" id="KW-0812">Transmembrane</keyword>
<evidence type="ECO:0000256" key="1">
    <source>
        <dbReference type="ARBA" id="ARBA00004651"/>
    </source>
</evidence>
<name>A0ABZ3FT98_9ACTN</name>
<dbReference type="RefSeq" id="WP_425310751.1">
    <property type="nucleotide sequence ID" value="NZ_CP154795.1"/>
</dbReference>
<gene>
    <name evidence="9" type="ORF">AADG42_18895</name>
</gene>
<reference evidence="9 10" key="1">
    <citation type="submission" date="2024-04" db="EMBL/GenBank/DDBJ databases">
        <title>Isolation of an actinomycete strain from pig manure.</title>
        <authorList>
            <person name="Gong T."/>
            <person name="Yu Z."/>
            <person name="An M."/>
            <person name="Wei C."/>
            <person name="Yang W."/>
            <person name="Liu L."/>
        </authorList>
    </citation>
    <scope>NUCLEOTIDE SEQUENCE [LARGE SCALE GENOMIC DNA]</scope>
    <source>
        <strain evidence="9 10">ZF39</strain>
    </source>
</reference>
<comment type="subcellular location">
    <subcellularLocation>
        <location evidence="1 7">Cell membrane</location>
        <topology evidence="1 7">Multi-pass membrane protein</topology>
    </subcellularLocation>
</comment>
<organism evidence="9 10">
    <name type="scientific">Ammonicoccus fulvus</name>
    <dbReference type="NCBI Taxonomy" id="3138240"/>
    <lineage>
        <taxon>Bacteria</taxon>
        <taxon>Bacillati</taxon>
        <taxon>Actinomycetota</taxon>
        <taxon>Actinomycetes</taxon>
        <taxon>Propionibacteriales</taxon>
        <taxon>Propionibacteriaceae</taxon>
        <taxon>Ammonicoccus</taxon>
    </lineage>
</organism>
<feature type="transmembrane region" description="Helical" evidence="7">
    <location>
        <begin position="82"/>
        <end position="107"/>
    </location>
</feature>
<dbReference type="InterPro" id="IPR050366">
    <property type="entry name" value="BP-dependent_transpt_permease"/>
</dbReference>
<evidence type="ECO:0000313" key="10">
    <source>
        <dbReference type="Proteomes" id="UP001442841"/>
    </source>
</evidence>